<keyword evidence="3" id="KW-1185">Reference proteome</keyword>
<organism evidence="1 3">
    <name type="scientific">Acorus calamus</name>
    <name type="common">Sweet flag</name>
    <dbReference type="NCBI Taxonomy" id="4465"/>
    <lineage>
        <taxon>Eukaryota</taxon>
        <taxon>Viridiplantae</taxon>
        <taxon>Streptophyta</taxon>
        <taxon>Embryophyta</taxon>
        <taxon>Tracheophyta</taxon>
        <taxon>Spermatophyta</taxon>
        <taxon>Magnoliopsida</taxon>
        <taxon>Liliopsida</taxon>
        <taxon>Acoraceae</taxon>
        <taxon>Acorus</taxon>
    </lineage>
</organism>
<accession>A0AAV9DJY8</accession>
<dbReference type="EMBL" id="JAUJYO010000013">
    <property type="protein sequence ID" value="KAK1300578.1"/>
    <property type="molecule type" value="Genomic_DNA"/>
</dbReference>
<proteinExistence type="predicted"/>
<dbReference type="PANTHER" id="PTHR31509">
    <property type="entry name" value="BPS1-LIKE PROTEIN"/>
    <property type="match status" value="1"/>
</dbReference>
<gene>
    <name evidence="2" type="ORF">QJS10_CPA02g00551</name>
    <name evidence="1" type="ORF">QJS10_CPB13g00694</name>
</gene>
<evidence type="ECO:0000313" key="3">
    <source>
        <dbReference type="Proteomes" id="UP001180020"/>
    </source>
</evidence>
<protein>
    <submittedName>
        <fullName evidence="1">Uncharacterized protein</fullName>
    </submittedName>
</protein>
<evidence type="ECO:0000313" key="2">
    <source>
        <dbReference type="EMBL" id="KAK1323184.1"/>
    </source>
</evidence>
<name>A0AAV9DJY8_ACOCL</name>
<dbReference type="AlphaFoldDB" id="A0AAV9DJY8"/>
<comment type="caution">
    <text evidence="1">The sequence shown here is derived from an EMBL/GenBank/DDBJ whole genome shotgun (WGS) entry which is preliminary data.</text>
</comment>
<reference evidence="1" key="2">
    <citation type="submission" date="2023-06" db="EMBL/GenBank/DDBJ databases">
        <authorList>
            <person name="Ma L."/>
            <person name="Liu K.-W."/>
            <person name="Li Z."/>
            <person name="Hsiao Y.-Y."/>
            <person name="Qi Y."/>
            <person name="Fu T."/>
            <person name="Tang G."/>
            <person name="Zhang D."/>
            <person name="Sun W.-H."/>
            <person name="Liu D.-K."/>
            <person name="Li Y."/>
            <person name="Chen G.-Z."/>
            <person name="Liu X.-D."/>
            <person name="Liao X.-Y."/>
            <person name="Jiang Y.-T."/>
            <person name="Yu X."/>
            <person name="Hao Y."/>
            <person name="Huang J."/>
            <person name="Zhao X.-W."/>
            <person name="Ke S."/>
            <person name="Chen Y.-Y."/>
            <person name="Wu W.-L."/>
            <person name="Hsu J.-L."/>
            <person name="Lin Y.-F."/>
            <person name="Huang M.-D."/>
            <person name="Li C.-Y."/>
            <person name="Huang L."/>
            <person name="Wang Z.-W."/>
            <person name="Zhao X."/>
            <person name="Zhong W.-Y."/>
            <person name="Peng D.-H."/>
            <person name="Ahmad S."/>
            <person name="Lan S."/>
            <person name="Zhang J.-S."/>
            <person name="Tsai W.-C."/>
            <person name="Van De Peer Y."/>
            <person name="Liu Z.-J."/>
        </authorList>
    </citation>
    <scope>NUCLEOTIDE SEQUENCE</scope>
    <source>
        <strain evidence="1">CP</strain>
        <tissue evidence="1">Leaves</tissue>
    </source>
</reference>
<dbReference type="Proteomes" id="UP001180020">
    <property type="component" value="Unassembled WGS sequence"/>
</dbReference>
<evidence type="ECO:0000313" key="1">
    <source>
        <dbReference type="EMBL" id="KAK1300578.1"/>
    </source>
</evidence>
<reference evidence="1" key="1">
    <citation type="journal article" date="2023" name="Nat. Commun.">
        <title>Diploid and tetraploid genomes of Acorus and the evolution of monocots.</title>
        <authorList>
            <person name="Ma L."/>
            <person name="Liu K.W."/>
            <person name="Li Z."/>
            <person name="Hsiao Y.Y."/>
            <person name="Qi Y."/>
            <person name="Fu T."/>
            <person name="Tang G.D."/>
            <person name="Zhang D."/>
            <person name="Sun W.H."/>
            <person name="Liu D.K."/>
            <person name="Li Y."/>
            <person name="Chen G.Z."/>
            <person name="Liu X.D."/>
            <person name="Liao X.Y."/>
            <person name="Jiang Y.T."/>
            <person name="Yu X."/>
            <person name="Hao Y."/>
            <person name="Huang J."/>
            <person name="Zhao X.W."/>
            <person name="Ke S."/>
            <person name="Chen Y.Y."/>
            <person name="Wu W.L."/>
            <person name="Hsu J.L."/>
            <person name="Lin Y.F."/>
            <person name="Huang M.D."/>
            <person name="Li C.Y."/>
            <person name="Huang L."/>
            <person name="Wang Z.W."/>
            <person name="Zhao X."/>
            <person name="Zhong W.Y."/>
            <person name="Peng D.H."/>
            <person name="Ahmad S."/>
            <person name="Lan S."/>
            <person name="Zhang J.S."/>
            <person name="Tsai W.C."/>
            <person name="Van de Peer Y."/>
            <person name="Liu Z.J."/>
        </authorList>
    </citation>
    <scope>NUCLEOTIDE SEQUENCE</scope>
    <source>
        <strain evidence="1">CP</strain>
    </source>
</reference>
<dbReference type="EMBL" id="JAUJYO010000002">
    <property type="protein sequence ID" value="KAK1323184.1"/>
    <property type="molecule type" value="Genomic_DNA"/>
</dbReference>
<sequence>MNNNNPSSTSINGFYAYITRSLDDLERALLNDSAGGPMSSHFLQRALSLLRALHSQLTHLAQRLHLPAVGEKWLDEYMDETSRLWDACHLLKLAVSGLENFSVSASAVVSTLDNNRHPSPQLARQATRGIIGCRREAVGLEEENRVLAENRVPQLSLRLDERMSYAPVGAFRGALYAMRNVGSLLLTVLVWGLVCFQPELGRLAVEDGGSSTTASALMGAVGRVRRRVEEEVVVVEGGRKGGVLLWEFRRVRGVMEELKVELEKGEEMEGKIKERVEVMKGCLGVLKVGIDGIVGQLDDFFDEIVEGRKKILDICSHR</sequence>